<keyword evidence="7" id="KW-1185">Reference proteome</keyword>
<dbReference type="Gene3D" id="2.60.120.470">
    <property type="entry name" value="PITH domain"/>
    <property type="match status" value="1"/>
</dbReference>
<name>A0A4U0X8B1_9PEZI</name>
<keyword evidence="2" id="KW-1015">Disulfide bond</keyword>
<dbReference type="PROSITE" id="PS51352">
    <property type="entry name" value="THIOREDOXIN_2"/>
    <property type="match status" value="1"/>
</dbReference>
<gene>
    <name evidence="6" type="ORF">B0A55_07328</name>
</gene>
<evidence type="ECO:0000259" key="4">
    <source>
        <dbReference type="PROSITE" id="PS51352"/>
    </source>
</evidence>
<evidence type="ECO:0008006" key="8">
    <source>
        <dbReference type="Google" id="ProtNLM"/>
    </source>
</evidence>
<dbReference type="Pfam" id="PF06201">
    <property type="entry name" value="PITH"/>
    <property type="match status" value="1"/>
</dbReference>
<comment type="caution">
    <text evidence="6">The sequence shown here is derived from an EMBL/GenBank/DDBJ whole genome shotgun (WGS) entry which is preliminary data.</text>
</comment>
<evidence type="ECO:0000313" key="7">
    <source>
        <dbReference type="Proteomes" id="UP000309340"/>
    </source>
</evidence>
<dbReference type="Gene3D" id="3.40.30.10">
    <property type="entry name" value="Glutaredoxin"/>
    <property type="match status" value="1"/>
</dbReference>
<evidence type="ECO:0000256" key="2">
    <source>
        <dbReference type="ARBA" id="ARBA00023157"/>
    </source>
</evidence>
<dbReference type="PRINTS" id="PR00421">
    <property type="entry name" value="THIOREDOXIN"/>
</dbReference>
<dbReference type="AlphaFoldDB" id="A0A4U0X8B1"/>
<dbReference type="InterPro" id="IPR008979">
    <property type="entry name" value="Galactose-bd-like_sf"/>
</dbReference>
<feature type="region of interest" description="Disordered" evidence="3">
    <location>
        <begin position="112"/>
        <end position="133"/>
    </location>
</feature>
<dbReference type="Proteomes" id="UP000309340">
    <property type="component" value="Unassembled WGS sequence"/>
</dbReference>
<dbReference type="SUPFAM" id="SSF49785">
    <property type="entry name" value="Galactose-binding domain-like"/>
    <property type="match status" value="1"/>
</dbReference>
<dbReference type="OrthoDB" id="2121326at2759"/>
<feature type="compositionally biased region" description="Basic and acidic residues" evidence="3">
    <location>
        <begin position="178"/>
        <end position="190"/>
    </location>
</feature>
<proteinExistence type="inferred from homology"/>
<dbReference type="PROSITE" id="PS51532">
    <property type="entry name" value="PITH"/>
    <property type="match status" value="1"/>
</dbReference>
<dbReference type="InterPro" id="IPR013766">
    <property type="entry name" value="Thioredoxin_domain"/>
</dbReference>
<dbReference type="SUPFAM" id="SSF52833">
    <property type="entry name" value="Thioredoxin-like"/>
    <property type="match status" value="1"/>
</dbReference>
<comment type="similarity">
    <text evidence="1">Belongs to the thioredoxin family.</text>
</comment>
<feature type="compositionally biased region" description="Basic and acidic residues" evidence="3">
    <location>
        <begin position="511"/>
        <end position="525"/>
    </location>
</feature>
<feature type="domain" description="PITH" evidence="5">
    <location>
        <begin position="132"/>
        <end position="332"/>
    </location>
</feature>
<dbReference type="PANTHER" id="PTHR46115">
    <property type="entry name" value="THIOREDOXIN-LIKE PROTEIN 1"/>
    <property type="match status" value="1"/>
</dbReference>
<organism evidence="6 7">
    <name type="scientific">Friedmanniomyces simplex</name>
    <dbReference type="NCBI Taxonomy" id="329884"/>
    <lineage>
        <taxon>Eukaryota</taxon>
        <taxon>Fungi</taxon>
        <taxon>Dikarya</taxon>
        <taxon>Ascomycota</taxon>
        <taxon>Pezizomycotina</taxon>
        <taxon>Dothideomycetes</taxon>
        <taxon>Dothideomycetidae</taxon>
        <taxon>Mycosphaerellales</taxon>
        <taxon>Teratosphaeriaceae</taxon>
        <taxon>Friedmanniomyces</taxon>
    </lineage>
</organism>
<dbReference type="PROSITE" id="PS00194">
    <property type="entry name" value="THIOREDOXIN_1"/>
    <property type="match status" value="1"/>
</dbReference>
<dbReference type="CDD" id="cd02947">
    <property type="entry name" value="TRX_family"/>
    <property type="match status" value="1"/>
</dbReference>
<dbReference type="InterPro" id="IPR036249">
    <property type="entry name" value="Thioredoxin-like_sf"/>
</dbReference>
<evidence type="ECO:0000313" key="6">
    <source>
        <dbReference type="EMBL" id="TKA72790.1"/>
    </source>
</evidence>
<protein>
    <recommendedName>
        <fullName evidence="8">Thioredoxin domain-containing protein</fullName>
    </recommendedName>
</protein>
<dbReference type="Pfam" id="PF00085">
    <property type="entry name" value="Thioredoxin"/>
    <property type="match status" value="1"/>
</dbReference>
<accession>A0A4U0X8B1</accession>
<dbReference type="GO" id="GO:0005737">
    <property type="term" value="C:cytoplasm"/>
    <property type="evidence" value="ECO:0007669"/>
    <property type="project" value="UniProtKB-ARBA"/>
</dbReference>
<dbReference type="EMBL" id="NAJQ01000293">
    <property type="protein sequence ID" value="TKA72790.1"/>
    <property type="molecule type" value="Genomic_DNA"/>
</dbReference>
<feature type="region of interest" description="Disordered" evidence="3">
    <location>
        <begin position="504"/>
        <end position="525"/>
    </location>
</feature>
<sequence>MSKVVAVTSPHHFTQLLSSSRIVITDCWAEWCGPCKAIAPVYEQLATQLSRPGQITFAKVDTEAQKDIARTYNITALPTFLIFKAGREVKRVRGADPKGLNEAVKQLAMEAGKADEMGEASGSGSGSAGSWTGAQAPRGYEDITGSVDLLGLDFLNLDGEAGDKRVLFEGGKPSSLGAKEKAKEGSKKDWVESDTDEQLMLFVPFQATIKLHSVHITSLPPSGDDNEDDEAPVRPKTLKFYTNRAHVVGFDEADDTPCTQEITLKPADWDSKTGTAKVELRFVKFQNISSLVIFVVDGEDEGEKTRIDRIRFFGETGEKRAMGKLEKVGDEKFTIPTGSTAIKVPINKKPAKMPALNHPKKSARIRARQTKIKIAKLMLNKRIADWKAAAARPAPAAEKLSTPFHGQAKDAEAFEQEVETEYARLERECAAIDPEDALSLPFDDEFQKHQYERRGAERWAGIAERELWKSVQRSDFVLGAWRSSVSMPGESEKEGEDMRVALSGTATMTGSEREFGEGERSMAWE</sequence>
<reference evidence="6 7" key="1">
    <citation type="submission" date="2017-03" db="EMBL/GenBank/DDBJ databases">
        <title>Genomes of endolithic fungi from Antarctica.</title>
        <authorList>
            <person name="Coleine C."/>
            <person name="Masonjones S."/>
            <person name="Stajich J.E."/>
        </authorList>
    </citation>
    <scope>NUCLEOTIDE SEQUENCE [LARGE SCALE GENOMIC DNA]</scope>
    <source>
        <strain evidence="6 7">CCFEE 5184</strain>
    </source>
</reference>
<dbReference type="InterPro" id="IPR010400">
    <property type="entry name" value="PITH_dom"/>
</dbReference>
<evidence type="ECO:0000256" key="1">
    <source>
        <dbReference type="ARBA" id="ARBA00008987"/>
    </source>
</evidence>
<feature type="domain" description="Thioredoxin" evidence="4">
    <location>
        <begin position="1"/>
        <end position="109"/>
    </location>
</feature>
<dbReference type="InterPro" id="IPR037047">
    <property type="entry name" value="PITH_dom_sf"/>
</dbReference>
<evidence type="ECO:0000259" key="5">
    <source>
        <dbReference type="PROSITE" id="PS51532"/>
    </source>
</evidence>
<dbReference type="InterPro" id="IPR017937">
    <property type="entry name" value="Thioredoxin_CS"/>
</dbReference>
<feature type="region of interest" description="Disordered" evidence="3">
    <location>
        <begin position="168"/>
        <end position="190"/>
    </location>
</feature>
<dbReference type="STRING" id="329884.A0A4U0X8B1"/>
<evidence type="ECO:0000256" key="3">
    <source>
        <dbReference type="SAM" id="MobiDB-lite"/>
    </source>
</evidence>